<reference evidence="4" key="1">
    <citation type="journal article" date="2019" name="Int. J. Syst. Evol. Microbiol.">
        <title>The Global Catalogue of Microorganisms (GCM) 10K type strain sequencing project: providing services to taxonomists for standard genome sequencing and annotation.</title>
        <authorList>
            <consortium name="The Broad Institute Genomics Platform"/>
            <consortium name="The Broad Institute Genome Sequencing Center for Infectious Disease"/>
            <person name="Wu L."/>
            <person name="Ma J."/>
        </authorList>
    </citation>
    <scope>NUCLEOTIDE SEQUENCE [LARGE SCALE GENOMIC DNA]</scope>
    <source>
        <strain evidence="4">CGMCC 4.1469</strain>
    </source>
</reference>
<dbReference type="EMBL" id="JBHSMQ010000009">
    <property type="protein sequence ID" value="MFC5457247.1"/>
    <property type="molecule type" value="Genomic_DNA"/>
</dbReference>
<gene>
    <name evidence="3" type="ORF">ACFQDI_20430</name>
</gene>
<dbReference type="Pfam" id="PF20432">
    <property type="entry name" value="Xre-like-HTH"/>
    <property type="match status" value="1"/>
</dbReference>
<organism evidence="3 4">
    <name type="scientific">Prosthecobacter fluviatilis</name>
    <dbReference type="NCBI Taxonomy" id="445931"/>
    <lineage>
        <taxon>Bacteria</taxon>
        <taxon>Pseudomonadati</taxon>
        <taxon>Verrucomicrobiota</taxon>
        <taxon>Verrucomicrobiia</taxon>
        <taxon>Verrucomicrobiales</taxon>
        <taxon>Verrucomicrobiaceae</taxon>
        <taxon>Prosthecobacter</taxon>
    </lineage>
</organism>
<dbReference type="Pfam" id="PF09722">
    <property type="entry name" value="Xre_MbcA_ParS_C"/>
    <property type="match status" value="1"/>
</dbReference>
<dbReference type="InterPro" id="IPR046847">
    <property type="entry name" value="Xre-like_HTH"/>
</dbReference>
<name>A0ABW0KX13_9BACT</name>
<dbReference type="InterPro" id="IPR024467">
    <property type="entry name" value="Xre/MbcA/ParS-like_toxin-bd"/>
</dbReference>
<evidence type="ECO:0000259" key="1">
    <source>
        <dbReference type="Pfam" id="PF09722"/>
    </source>
</evidence>
<feature type="domain" description="Antitoxin Xre-like helix-turn-helix" evidence="2">
    <location>
        <begin position="55"/>
        <end position="108"/>
    </location>
</feature>
<sequence>MRIEENIVREVAATYRSGVDTRRGGVVAYLVQGPEERRVSREFTTAGLIQSLKCGLPVQELHDLRSSLDLPMERLVPMLGISKATLHRRMAAGRLDPAESDRVVRFARLLGKAVEVMESRENARAWLSAPQRGLGGAVPLEYAETEVGAREVEDLLGRIEYGVYS</sequence>
<dbReference type="Proteomes" id="UP001596052">
    <property type="component" value="Unassembled WGS sequence"/>
</dbReference>
<evidence type="ECO:0000313" key="3">
    <source>
        <dbReference type="EMBL" id="MFC5457247.1"/>
    </source>
</evidence>
<feature type="domain" description="Antitoxin Xre/MbcA/ParS-like toxin-binding" evidence="1">
    <location>
        <begin position="113"/>
        <end position="162"/>
    </location>
</feature>
<dbReference type="InterPro" id="IPR011979">
    <property type="entry name" value="Antitox_Xre"/>
</dbReference>
<dbReference type="NCBIfam" id="TIGR02293">
    <property type="entry name" value="TAS_TIGR02293"/>
    <property type="match status" value="1"/>
</dbReference>
<evidence type="ECO:0000313" key="4">
    <source>
        <dbReference type="Proteomes" id="UP001596052"/>
    </source>
</evidence>
<protein>
    <submittedName>
        <fullName evidence="3">Antitoxin Xre/MbcA/ParS toxin-binding domain-containing protein</fullName>
    </submittedName>
</protein>
<dbReference type="RefSeq" id="WP_377170337.1">
    <property type="nucleotide sequence ID" value="NZ_JBHSMQ010000009.1"/>
</dbReference>
<accession>A0ABW0KX13</accession>
<comment type="caution">
    <text evidence="3">The sequence shown here is derived from an EMBL/GenBank/DDBJ whole genome shotgun (WGS) entry which is preliminary data.</text>
</comment>
<proteinExistence type="predicted"/>
<keyword evidence="4" id="KW-1185">Reference proteome</keyword>
<evidence type="ECO:0000259" key="2">
    <source>
        <dbReference type="Pfam" id="PF20432"/>
    </source>
</evidence>